<dbReference type="EMBL" id="CADCTG010000181">
    <property type="protein sequence ID" value="CAA9256235.1"/>
    <property type="molecule type" value="Genomic_DNA"/>
</dbReference>
<gene>
    <name evidence="2" type="ORF">AVDCRST_MAG08-2463</name>
</gene>
<dbReference type="SUPFAM" id="SSF53850">
    <property type="entry name" value="Periplasmic binding protein-like II"/>
    <property type="match status" value="1"/>
</dbReference>
<dbReference type="InterPro" id="IPR005064">
    <property type="entry name" value="BUG"/>
</dbReference>
<dbReference type="PANTHER" id="PTHR42928:SF5">
    <property type="entry name" value="BLR1237 PROTEIN"/>
    <property type="match status" value="1"/>
</dbReference>
<accession>A0A6J4IQG5</accession>
<reference evidence="2" key="1">
    <citation type="submission" date="2020-02" db="EMBL/GenBank/DDBJ databases">
        <authorList>
            <person name="Meier V. D."/>
        </authorList>
    </citation>
    <scope>NUCLEOTIDE SEQUENCE</scope>
    <source>
        <strain evidence="2">AVDCRST_MAG08</strain>
    </source>
</reference>
<dbReference type="Pfam" id="PF03401">
    <property type="entry name" value="TctC"/>
    <property type="match status" value="1"/>
</dbReference>
<sequence>MPLLATRRREILAASAAGLLAPAVLRAQGGAAWPERPVRIIVPFPPGQAADTVTRLCADELSKRWPQRVVVENRGGGAGAPALEAGARAAPDGYTLTAGTSGTLGVNPSVLARVPYDAERDFAFITNVAVVPLLLVAHPSFPHRDARALVAAAKAAPNTVDIATAGPATSQHMAAELFSHRTGARLNMVHYRGSGPGVADLLSGNVKLMMDSVISALPHIQAGKLVPLAVTTPERTPQLPQVPTIAEAVSPGYGAFGWTGLVGPAAMPAEVVRKVNADVVSVLREPALGARFVEMGVIPAPGTPEEFGAFVRREIAQWREVARAANVRLEG</sequence>
<dbReference type="PANTHER" id="PTHR42928">
    <property type="entry name" value="TRICARBOXYLATE-BINDING PROTEIN"/>
    <property type="match status" value="1"/>
</dbReference>
<name>A0A6J4IQG5_9PROT</name>
<dbReference type="AlphaFoldDB" id="A0A6J4IQG5"/>
<evidence type="ECO:0000256" key="1">
    <source>
        <dbReference type="ARBA" id="ARBA00006987"/>
    </source>
</evidence>
<comment type="similarity">
    <text evidence="1">Belongs to the UPF0065 (bug) family.</text>
</comment>
<evidence type="ECO:0000313" key="2">
    <source>
        <dbReference type="EMBL" id="CAA9256235.1"/>
    </source>
</evidence>
<dbReference type="PIRSF" id="PIRSF017082">
    <property type="entry name" value="YflP"/>
    <property type="match status" value="1"/>
</dbReference>
<dbReference type="Gene3D" id="3.40.190.10">
    <property type="entry name" value="Periplasmic binding protein-like II"/>
    <property type="match status" value="1"/>
</dbReference>
<dbReference type="InterPro" id="IPR042100">
    <property type="entry name" value="Bug_dom1"/>
</dbReference>
<dbReference type="Gene3D" id="3.40.190.150">
    <property type="entry name" value="Bordetella uptake gene, domain 1"/>
    <property type="match status" value="1"/>
</dbReference>
<proteinExistence type="inferred from homology"/>
<protein>
    <submittedName>
        <fullName evidence="2">BUG/TctC family periplasmic protein</fullName>
    </submittedName>
</protein>
<organism evidence="2">
    <name type="scientific">uncultured Acetobacteraceae bacterium</name>
    <dbReference type="NCBI Taxonomy" id="169975"/>
    <lineage>
        <taxon>Bacteria</taxon>
        <taxon>Pseudomonadati</taxon>
        <taxon>Pseudomonadota</taxon>
        <taxon>Alphaproteobacteria</taxon>
        <taxon>Acetobacterales</taxon>
        <taxon>Acetobacteraceae</taxon>
        <taxon>environmental samples</taxon>
    </lineage>
</organism>